<evidence type="ECO:0000313" key="3">
    <source>
        <dbReference type="Proteomes" id="UP000310200"/>
    </source>
</evidence>
<dbReference type="AlphaFoldDB" id="A0A4S2KPU5"/>
<feature type="region of interest" description="Disordered" evidence="1">
    <location>
        <begin position="165"/>
        <end position="188"/>
    </location>
</feature>
<gene>
    <name evidence="2" type="ORF">DBV15_07462</name>
</gene>
<sequence length="295" mass="34513">MRAQERSISPKKKPPALLGGFYVETHSVMFKFHQQRGWRLVSWWAEWRINPRRGEGAREGEEEEEEGEKVEEIEEEEEEEKVKGRRWGRGVGGGGGDGAVWRHTTHRGRWQQDVCEVSLLPRRWQERGKPDAALSDILAHLSRSTTDQPLDSLESRRWHCVATRRRLSPLPPPSPPPPPPPPPPQPRWMVTVRTARRWRFDVRSGSSGAMSIRRGRDKFLRSGGGEKGRVSANERKSEHPRGSPLENQKDREKRREWRYARARRRQREAEGKRARMHSRWCGRLYVFVFRAFVRA</sequence>
<keyword evidence="3" id="KW-1185">Reference proteome</keyword>
<reference evidence="2 3" key="1">
    <citation type="journal article" date="2019" name="Philos. Trans. R. Soc. Lond., B, Biol. Sci.">
        <title>Ant behaviour and brain gene expression of defending hosts depend on the ecological success of the intruding social parasite.</title>
        <authorList>
            <person name="Kaur R."/>
            <person name="Stoldt M."/>
            <person name="Jongepier E."/>
            <person name="Feldmeyer B."/>
            <person name="Menzel F."/>
            <person name="Bornberg-Bauer E."/>
            <person name="Foitzik S."/>
        </authorList>
    </citation>
    <scope>NUCLEOTIDE SEQUENCE [LARGE SCALE GENOMIC DNA]</scope>
    <source>
        <tissue evidence="2">Whole body</tissue>
    </source>
</reference>
<feature type="compositionally biased region" description="Acidic residues" evidence="1">
    <location>
        <begin position="60"/>
        <end position="79"/>
    </location>
</feature>
<accession>A0A4S2KPU5</accession>
<protein>
    <submittedName>
        <fullName evidence="2">Uncharacterized protein</fullName>
    </submittedName>
</protein>
<comment type="caution">
    <text evidence="2">The sequence shown here is derived from an EMBL/GenBank/DDBJ whole genome shotgun (WGS) entry which is preliminary data.</text>
</comment>
<feature type="compositionally biased region" description="Gly residues" evidence="1">
    <location>
        <begin position="89"/>
        <end position="98"/>
    </location>
</feature>
<evidence type="ECO:0000256" key="1">
    <source>
        <dbReference type="SAM" id="MobiDB-lite"/>
    </source>
</evidence>
<evidence type="ECO:0000313" key="2">
    <source>
        <dbReference type="EMBL" id="TGZ49967.1"/>
    </source>
</evidence>
<feature type="compositionally biased region" description="Pro residues" evidence="1">
    <location>
        <begin position="169"/>
        <end position="186"/>
    </location>
</feature>
<name>A0A4S2KPU5_9HYME</name>
<dbReference type="Proteomes" id="UP000310200">
    <property type="component" value="Unassembled WGS sequence"/>
</dbReference>
<feature type="region of interest" description="Disordered" evidence="1">
    <location>
        <begin position="54"/>
        <end position="102"/>
    </location>
</feature>
<proteinExistence type="predicted"/>
<feature type="region of interest" description="Disordered" evidence="1">
    <location>
        <begin position="204"/>
        <end position="274"/>
    </location>
</feature>
<feature type="compositionally biased region" description="Basic and acidic residues" evidence="1">
    <location>
        <begin position="217"/>
        <end position="259"/>
    </location>
</feature>
<dbReference type="EMBL" id="QBLH01002061">
    <property type="protein sequence ID" value="TGZ49967.1"/>
    <property type="molecule type" value="Genomic_DNA"/>
</dbReference>
<organism evidence="2 3">
    <name type="scientific">Temnothorax longispinosus</name>
    <dbReference type="NCBI Taxonomy" id="300112"/>
    <lineage>
        <taxon>Eukaryota</taxon>
        <taxon>Metazoa</taxon>
        <taxon>Ecdysozoa</taxon>
        <taxon>Arthropoda</taxon>
        <taxon>Hexapoda</taxon>
        <taxon>Insecta</taxon>
        <taxon>Pterygota</taxon>
        <taxon>Neoptera</taxon>
        <taxon>Endopterygota</taxon>
        <taxon>Hymenoptera</taxon>
        <taxon>Apocrita</taxon>
        <taxon>Aculeata</taxon>
        <taxon>Formicoidea</taxon>
        <taxon>Formicidae</taxon>
        <taxon>Myrmicinae</taxon>
        <taxon>Temnothorax</taxon>
    </lineage>
</organism>